<comment type="caution">
    <text evidence="1">The sequence shown here is derived from an EMBL/GenBank/DDBJ whole genome shotgun (WGS) entry which is preliminary data.</text>
</comment>
<accession>A0A4C1ZUW7</accession>
<proteinExistence type="predicted"/>
<name>A0A4C1ZUW7_EUMVA</name>
<dbReference type="Proteomes" id="UP000299102">
    <property type="component" value="Unassembled WGS sequence"/>
</dbReference>
<gene>
    <name evidence="1" type="ORF">EVAR_68251_1</name>
</gene>
<sequence length="130" mass="14613">MKKELFTVVDVKKLHICVCESVLLDDTVGSDAFRCSFLCGQLSREDRGPGPRGYRWTRIAAHQLYPVCHRTLLTGSRGLCAVKFLIHLHYIQTGRIGSAVIPVQLYTPAGCNSNRLAVRWWADEVLTVQL</sequence>
<evidence type="ECO:0000313" key="1">
    <source>
        <dbReference type="EMBL" id="GBP90563.1"/>
    </source>
</evidence>
<dbReference type="EMBL" id="BGZK01002092">
    <property type="protein sequence ID" value="GBP90563.1"/>
    <property type="molecule type" value="Genomic_DNA"/>
</dbReference>
<protein>
    <submittedName>
        <fullName evidence="1">Uncharacterized protein</fullName>
    </submittedName>
</protein>
<reference evidence="1 2" key="1">
    <citation type="journal article" date="2019" name="Commun. Biol.">
        <title>The bagworm genome reveals a unique fibroin gene that provides high tensile strength.</title>
        <authorList>
            <person name="Kono N."/>
            <person name="Nakamura H."/>
            <person name="Ohtoshi R."/>
            <person name="Tomita M."/>
            <person name="Numata K."/>
            <person name="Arakawa K."/>
        </authorList>
    </citation>
    <scope>NUCLEOTIDE SEQUENCE [LARGE SCALE GENOMIC DNA]</scope>
</reference>
<dbReference type="AlphaFoldDB" id="A0A4C1ZUW7"/>
<evidence type="ECO:0000313" key="2">
    <source>
        <dbReference type="Proteomes" id="UP000299102"/>
    </source>
</evidence>
<organism evidence="1 2">
    <name type="scientific">Eumeta variegata</name>
    <name type="common">Bagworm moth</name>
    <name type="synonym">Eumeta japonica</name>
    <dbReference type="NCBI Taxonomy" id="151549"/>
    <lineage>
        <taxon>Eukaryota</taxon>
        <taxon>Metazoa</taxon>
        <taxon>Ecdysozoa</taxon>
        <taxon>Arthropoda</taxon>
        <taxon>Hexapoda</taxon>
        <taxon>Insecta</taxon>
        <taxon>Pterygota</taxon>
        <taxon>Neoptera</taxon>
        <taxon>Endopterygota</taxon>
        <taxon>Lepidoptera</taxon>
        <taxon>Glossata</taxon>
        <taxon>Ditrysia</taxon>
        <taxon>Tineoidea</taxon>
        <taxon>Psychidae</taxon>
        <taxon>Oiketicinae</taxon>
        <taxon>Eumeta</taxon>
    </lineage>
</organism>
<keyword evidence="2" id="KW-1185">Reference proteome</keyword>